<dbReference type="InterPro" id="IPR058163">
    <property type="entry name" value="LysR-type_TF_proteobact-type"/>
</dbReference>
<dbReference type="Gene3D" id="3.40.190.10">
    <property type="entry name" value="Periplasmic binding protein-like II"/>
    <property type="match status" value="2"/>
</dbReference>
<dbReference type="PRINTS" id="PR00039">
    <property type="entry name" value="HTHLYSR"/>
</dbReference>
<dbReference type="EMBL" id="QFPP01000071">
    <property type="protein sequence ID" value="PZQ75877.1"/>
    <property type="molecule type" value="Genomic_DNA"/>
</dbReference>
<dbReference type="GO" id="GO:0006351">
    <property type="term" value="P:DNA-templated transcription"/>
    <property type="evidence" value="ECO:0007669"/>
    <property type="project" value="TreeGrafter"/>
</dbReference>
<comment type="similarity">
    <text evidence="1">Belongs to the LysR transcriptional regulatory family.</text>
</comment>
<evidence type="ECO:0000256" key="1">
    <source>
        <dbReference type="ARBA" id="ARBA00009437"/>
    </source>
</evidence>
<evidence type="ECO:0000256" key="3">
    <source>
        <dbReference type="ARBA" id="ARBA00023125"/>
    </source>
</evidence>
<dbReference type="PANTHER" id="PTHR30537:SF26">
    <property type="entry name" value="GLYCINE CLEAVAGE SYSTEM TRANSCRIPTIONAL ACTIVATOR"/>
    <property type="match status" value="1"/>
</dbReference>
<dbReference type="GO" id="GO:0043565">
    <property type="term" value="F:sequence-specific DNA binding"/>
    <property type="evidence" value="ECO:0007669"/>
    <property type="project" value="TreeGrafter"/>
</dbReference>
<evidence type="ECO:0000256" key="4">
    <source>
        <dbReference type="ARBA" id="ARBA00023163"/>
    </source>
</evidence>
<dbReference type="CDD" id="cd08432">
    <property type="entry name" value="PBP2_GcdR_TrpI_HvrB_AmpR_like"/>
    <property type="match status" value="1"/>
</dbReference>
<dbReference type="SUPFAM" id="SSF46785">
    <property type="entry name" value="Winged helix' DNA-binding domain"/>
    <property type="match status" value="1"/>
</dbReference>
<proteinExistence type="inferred from homology"/>
<evidence type="ECO:0000259" key="5">
    <source>
        <dbReference type="PROSITE" id="PS50931"/>
    </source>
</evidence>
<sequence length="334" mass="37037">MSVDIEKTGSRAMARRKRLPPLKALKAFESAARLGSFARAAQELFVTQAAVSHQIKLLEEHLGGLLFERLPNRLALTPLGQAIHPSISKGFEHFEAAMALLPRSAPPVAQVLAVSALPSFTQEWLMPRLVDFRARYPDIDVLIQTDYRMADLSGDEIDVAIRFGRGSFNEDLQADLLSRENVTPVCSPALLKRPPGEYVPQDLVHFTLLNSSVRMVHEPWMSWELWLEEAGLEPADVQSGPRFSDPLLILRAAIAGRGMVLGRGILIHDHVQSGRLVAPLPQWVKPILSSYYVVSTRDKAKLRRVSVFRDWILETARLEAAGPGSVGMEPAFAD</sequence>
<dbReference type="Pfam" id="PF03466">
    <property type="entry name" value="LysR_substrate"/>
    <property type="match status" value="1"/>
</dbReference>
<dbReference type="InterPro" id="IPR000847">
    <property type="entry name" value="LysR_HTH_N"/>
</dbReference>
<dbReference type="Gene3D" id="1.10.10.10">
    <property type="entry name" value="Winged helix-like DNA-binding domain superfamily/Winged helix DNA-binding domain"/>
    <property type="match status" value="1"/>
</dbReference>
<dbReference type="AlphaFoldDB" id="A0A2W5RZD7"/>
<evidence type="ECO:0000256" key="2">
    <source>
        <dbReference type="ARBA" id="ARBA00023015"/>
    </source>
</evidence>
<gene>
    <name evidence="6" type="ORF">DI563_08450</name>
</gene>
<dbReference type="SUPFAM" id="SSF53850">
    <property type="entry name" value="Periplasmic binding protein-like II"/>
    <property type="match status" value="1"/>
</dbReference>
<dbReference type="PANTHER" id="PTHR30537">
    <property type="entry name" value="HTH-TYPE TRANSCRIPTIONAL REGULATOR"/>
    <property type="match status" value="1"/>
</dbReference>
<accession>A0A2W5RZD7</accession>
<protein>
    <submittedName>
        <fullName evidence="6">Transcriptional regulator</fullName>
    </submittedName>
</protein>
<evidence type="ECO:0000313" key="7">
    <source>
        <dbReference type="Proteomes" id="UP000249135"/>
    </source>
</evidence>
<dbReference type="InterPro" id="IPR036390">
    <property type="entry name" value="WH_DNA-bd_sf"/>
</dbReference>
<dbReference type="InterPro" id="IPR036388">
    <property type="entry name" value="WH-like_DNA-bd_sf"/>
</dbReference>
<dbReference type="PROSITE" id="PS50931">
    <property type="entry name" value="HTH_LYSR"/>
    <property type="match status" value="1"/>
</dbReference>
<keyword evidence="3" id="KW-0238">DNA-binding</keyword>
<evidence type="ECO:0000313" key="6">
    <source>
        <dbReference type="EMBL" id="PZQ75877.1"/>
    </source>
</evidence>
<dbReference type="InterPro" id="IPR005119">
    <property type="entry name" value="LysR_subst-bd"/>
</dbReference>
<comment type="caution">
    <text evidence="6">The sequence shown here is derived from an EMBL/GenBank/DDBJ whole genome shotgun (WGS) entry which is preliminary data.</text>
</comment>
<name>A0A2W5RZD7_VARPD</name>
<organism evidence="6 7">
    <name type="scientific">Variovorax paradoxus</name>
    <dbReference type="NCBI Taxonomy" id="34073"/>
    <lineage>
        <taxon>Bacteria</taxon>
        <taxon>Pseudomonadati</taxon>
        <taxon>Pseudomonadota</taxon>
        <taxon>Betaproteobacteria</taxon>
        <taxon>Burkholderiales</taxon>
        <taxon>Comamonadaceae</taxon>
        <taxon>Variovorax</taxon>
    </lineage>
</organism>
<reference evidence="6 7" key="1">
    <citation type="submission" date="2017-08" db="EMBL/GenBank/DDBJ databases">
        <title>Infants hospitalized years apart are colonized by the same room-sourced microbial strains.</title>
        <authorList>
            <person name="Brooks B."/>
            <person name="Olm M.R."/>
            <person name="Firek B.A."/>
            <person name="Baker R."/>
            <person name="Thomas B.C."/>
            <person name="Morowitz M.J."/>
            <person name="Banfield J.F."/>
        </authorList>
    </citation>
    <scope>NUCLEOTIDE SEQUENCE [LARGE SCALE GENOMIC DNA]</scope>
    <source>
        <strain evidence="6">S2_005_003_R2_41</strain>
    </source>
</reference>
<dbReference type="NCBIfam" id="NF008352">
    <property type="entry name" value="PRK11139.1"/>
    <property type="match status" value="1"/>
</dbReference>
<keyword evidence="2" id="KW-0805">Transcription regulation</keyword>
<keyword evidence="4" id="KW-0804">Transcription</keyword>
<dbReference type="GO" id="GO:0003700">
    <property type="term" value="F:DNA-binding transcription factor activity"/>
    <property type="evidence" value="ECO:0007669"/>
    <property type="project" value="InterPro"/>
</dbReference>
<dbReference type="Pfam" id="PF00126">
    <property type="entry name" value="HTH_1"/>
    <property type="match status" value="1"/>
</dbReference>
<feature type="domain" description="HTH lysR-type" evidence="5">
    <location>
        <begin position="20"/>
        <end position="77"/>
    </location>
</feature>
<dbReference type="Proteomes" id="UP000249135">
    <property type="component" value="Unassembled WGS sequence"/>
</dbReference>